<name>A0A4W3HH54_CALMI</name>
<dbReference type="InterPro" id="IPR026664">
    <property type="entry name" value="Stereocilin-rel"/>
</dbReference>
<evidence type="ECO:0000313" key="3">
    <source>
        <dbReference type="Ensembl" id="ENSCMIP00000014442.1"/>
    </source>
</evidence>
<sequence>MDYYVEIILNPRQLAADLKQMETPMFLLAMKYLLSNFKEQFFLRIDFGYIKSQILQSPRGNRSLFDATWSQCVSALSTPDCAELLIEMLKLSSGLYLRSDMVTKQTQDFFSSNATQSNFATALKHCDISLSMLYFTVCALCRFVIATETGGADSWITAESLWVLGRYIVHLPLEEIKKISPHEIRLFINYDNATKQMDSVYDITLATAKAFQERINASGFDLTNTSTVYRLGLLVCFYHNVQELDAVHAQNLLHQMIKCSRLRTFQADVKQLKSQLLGVALRNQTLNNMLVTLSDAIAGLTSNQLESLSSQAVRNAISILGAVTEWTQSQMIILVNKFLGNNKHLSLYNISQLSTLVPGVGSDLFYNMSAGNLSQAVKGMLSEQASQLTPTQRLILEGKDVSSVLDLFPGSFLKEVPLINLLKIKTFNISSLHNKELRRSQVSSIFPSILGSFFCMTNLVKPFVGELIKGLTCEHIESLNNITFLQTTDIFQRKFHLLSPHQVNLVHKIIINILILSSAVYLDKAPPSICSPLLITQGKIDLEMIPNSVKSTTIVEKVLQCLVRDCIRDEYDVDLLGRLICDLPPGFIKTNVSRSALAEMFSHFRSCRALSEEWTQVPREFLAVVFDAVQSTNKELACPECSGITAPSFDHILKLGDANAYWSAQQLRCMTIGAFTQSVEVLGGLSVLNLTQLAALKDKAKTMWGPVSTWRSSQVVALGRIALSLNEEEIKALDLSSIDTVAALSQLSEWTPAQARGLLEGFLHDSGQSVGALKGSDLVGLGVGLCEMNGEQISSLSAAAYRIGEISCRADVLRELWKKARSVYGNGGESYNFFLQEVGTVAGHSITQITRDFLIFLGGGFRICWFAFCQELSPEQLGNLGVENAAAVTASQRQTLNAEQMRSLQSVIDGIDILIITHVSPTNIQSIHLTAYSVKRFETSGRCDKVLYQMQGLLLLLLTMRLE</sequence>
<evidence type="ECO:0008006" key="5">
    <source>
        <dbReference type="Google" id="ProtNLM"/>
    </source>
</evidence>
<accession>A0A4W3HH54</accession>
<reference evidence="3" key="4">
    <citation type="submission" date="2025-08" db="UniProtKB">
        <authorList>
            <consortium name="Ensembl"/>
        </authorList>
    </citation>
    <scope>IDENTIFICATION</scope>
</reference>
<evidence type="ECO:0000256" key="1">
    <source>
        <dbReference type="ARBA" id="ARBA00022729"/>
    </source>
</evidence>
<reference evidence="4" key="2">
    <citation type="journal article" date="2007" name="PLoS Biol.">
        <title>Survey sequencing and comparative analysis of the elephant shark (Callorhinchus milii) genome.</title>
        <authorList>
            <person name="Venkatesh B."/>
            <person name="Kirkness E.F."/>
            <person name="Loh Y.H."/>
            <person name="Halpern A.L."/>
            <person name="Lee A.P."/>
            <person name="Johnson J."/>
            <person name="Dandona N."/>
            <person name="Viswanathan L.D."/>
            <person name="Tay A."/>
            <person name="Venter J.C."/>
            <person name="Strausberg R.L."/>
            <person name="Brenner S."/>
        </authorList>
    </citation>
    <scope>NUCLEOTIDE SEQUENCE [LARGE SCALE GENOMIC DNA]</scope>
</reference>
<organism evidence="3 4">
    <name type="scientific">Callorhinchus milii</name>
    <name type="common">Ghost shark</name>
    <dbReference type="NCBI Taxonomy" id="7868"/>
    <lineage>
        <taxon>Eukaryota</taxon>
        <taxon>Metazoa</taxon>
        <taxon>Chordata</taxon>
        <taxon>Craniata</taxon>
        <taxon>Vertebrata</taxon>
        <taxon>Chondrichthyes</taxon>
        <taxon>Holocephali</taxon>
        <taxon>Chimaeriformes</taxon>
        <taxon>Callorhinchidae</taxon>
        <taxon>Callorhinchus</taxon>
    </lineage>
</organism>
<dbReference type="GeneTree" id="ENSGT00950000182957"/>
<keyword evidence="4" id="KW-1185">Reference proteome</keyword>
<reference evidence="3" key="5">
    <citation type="submission" date="2025-09" db="UniProtKB">
        <authorList>
            <consortium name="Ensembl"/>
        </authorList>
    </citation>
    <scope>IDENTIFICATION</scope>
</reference>
<dbReference type="OMA" id="QYFENNF"/>
<reference evidence="4" key="1">
    <citation type="journal article" date="2006" name="Science">
        <title>Ancient noncoding elements conserved in the human genome.</title>
        <authorList>
            <person name="Venkatesh B."/>
            <person name="Kirkness E.F."/>
            <person name="Loh Y.H."/>
            <person name="Halpern A.L."/>
            <person name="Lee A.P."/>
            <person name="Johnson J."/>
            <person name="Dandona N."/>
            <person name="Viswanathan L.D."/>
            <person name="Tay A."/>
            <person name="Venter J.C."/>
            <person name="Strausberg R.L."/>
            <person name="Brenner S."/>
        </authorList>
    </citation>
    <scope>NUCLEOTIDE SEQUENCE [LARGE SCALE GENOMIC DNA]</scope>
</reference>
<reference evidence="4" key="3">
    <citation type="journal article" date="2014" name="Nature">
        <title>Elephant shark genome provides unique insights into gnathostome evolution.</title>
        <authorList>
            <consortium name="International Elephant Shark Genome Sequencing Consortium"/>
            <person name="Venkatesh B."/>
            <person name="Lee A.P."/>
            <person name="Ravi V."/>
            <person name="Maurya A.K."/>
            <person name="Lian M.M."/>
            <person name="Swann J.B."/>
            <person name="Ohta Y."/>
            <person name="Flajnik M.F."/>
            <person name="Sutoh Y."/>
            <person name="Kasahara M."/>
            <person name="Hoon S."/>
            <person name="Gangu V."/>
            <person name="Roy S.W."/>
            <person name="Irimia M."/>
            <person name="Korzh V."/>
            <person name="Kondrychyn I."/>
            <person name="Lim Z.W."/>
            <person name="Tay B.H."/>
            <person name="Tohari S."/>
            <person name="Kong K.W."/>
            <person name="Ho S."/>
            <person name="Lorente-Galdos B."/>
            <person name="Quilez J."/>
            <person name="Marques-Bonet T."/>
            <person name="Raney B.J."/>
            <person name="Ingham P.W."/>
            <person name="Tay A."/>
            <person name="Hillier L.W."/>
            <person name="Minx P."/>
            <person name="Boehm T."/>
            <person name="Wilson R.K."/>
            <person name="Brenner S."/>
            <person name="Warren W.C."/>
        </authorList>
    </citation>
    <scope>NUCLEOTIDE SEQUENCE [LARGE SCALE GENOMIC DNA]</scope>
</reference>
<proteinExistence type="predicted"/>
<dbReference type="AlphaFoldDB" id="A0A4W3HH54"/>
<dbReference type="GO" id="GO:0007160">
    <property type="term" value="P:cell-matrix adhesion"/>
    <property type="evidence" value="ECO:0007669"/>
    <property type="project" value="TreeGrafter"/>
</dbReference>
<evidence type="ECO:0000313" key="4">
    <source>
        <dbReference type="Proteomes" id="UP000314986"/>
    </source>
</evidence>
<dbReference type="PANTHER" id="PTHR23412">
    <property type="entry name" value="STEREOCILIN RELATED"/>
    <property type="match status" value="1"/>
</dbReference>
<dbReference type="PANTHER" id="PTHR23412:SF18">
    <property type="entry name" value="OTOANCORIN"/>
    <property type="match status" value="1"/>
</dbReference>
<dbReference type="GO" id="GO:0009986">
    <property type="term" value="C:cell surface"/>
    <property type="evidence" value="ECO:0007669"/>
    <property type="project" value="TreeGrafter"/>
</dbReference>
<keyword evidence="2" id="KW-0325">Glycoprotein</keyword>
<dbReference type="InParanoid" id="A0A4W3HH54"/>
<dbReference type="Ensembl" id="ENSCMIT00000014751.1">
    <property type="protein sequence ID" value="ENSCMIP00000014442.1"/>
    <property type="gene ID" value="ENSCMIG00000007152.1"/>
</dbReference>
<protein>
    <recommendedName>
        <fullName evidence="5">Otoancorin</fullName>
    </recommendedName>
</protein>
<dbReference type="Proteomes" id="UP000314986">
    <property type="component" value="Unassembled WGS sequence"/>
</dbReference>
<evidence type="ECO:0000256" key="2">
    <source>
        <dbReference type="ARBA" id="ARBA00023180"/>
    </source>
</evidence>
<keyword evidence="1" id="KW-0732">Signal</keyword>